<protein>
    <submittedName>
        <fullName evidence="2">Uncharacterized protein</fullName>
    </submittedName>
</protein>
<dbReference type="Gene3D" id="3.20.20.80">
    <property type="entry name" value="Glycosidases"/>
    <property type="match status" value="1"/>
</dbReference>
<dbReference type="STRING" id="323097.Nham_3972"/>
<dbReference type="AlphaFoldDB" id="Q1QGK0"/>
<sequence length="143" mass="15657">MRDTSGVWMPEQARQLLSYTERVGGEIAAAEFFNEPTMPEYGGAPPGYDAADYARDFAAFLTCGGRLCARQGHESGLVSGRQQRRSDGARNHQPLRPALDDRAGVSRKRSTSSGSSTISDANVAPGASREANSPRWRRRRRQS</sequence>
<proteinExistence type="predicted"/>
<evidence type="ECO:0000313" key="3">
    <source>
        <dbReference type="Proteomes" id="UP000001953"/>
    </source>
</evidence>
<dbReference type="HOGENOM" id="CLU_1804155_0_0_5"/>
<reference evidence="2 3" key="1">
    <citation type="submission" date="2006-03" db="EMBL/GenBank/DDBJ databases">
        <title>Complete sequence of chromosome of Nitrobacter hamburgensis X14.</title>
        <authorList>
            <consortium name="US DOE Joint Genome Institute"/>
            <person name="Copeland A."/>
            <person name="Lucas S."/>
            <person name="Lapidus A."/>
            <person name="Barry K."/>
            <person name="Detter J.C."/>
            <person name="Glavina del Rio T."/>
            <person name="Hammon N."/>
            <person name="Israni S."/>
            <person name="Dalin E."/>
            <person name="Tice H."/>
            <person name="Pitluck S."/>
            <person name="Chain P."/>
            <person name="Malfatti S."/>
            <person name="Shin M."/>
            <person name="Vergez L."/>
            <person name="Schmutz J."/>
            <person name="Larimer F."/>
            <person name="Land M."/>
            <person name="Hauser L."/>
            <person name="Kyrpides N."/>
            <person name="Ivanova N."/>
            <person name="Ward B."/>
            <person name="Arp D."/>
            <person name="Klotz M."/>
            <person name="Stein L."/>
            <person name="O'Mullan G."/>
            <person name="Starkenburg S."/>
            <person name="Sayavedra L."/>
            <person name="Poret-Peterson A.T."/>
            <person name="Gentry M.E."/>
            <person name="Bruce D."/>
            <person name="Richardson P."/>
        </authorList>
    </citation>
    <scope>NUCLEOTIDE SEQUENCE [LARGE SCALE GENOMIC DNA]</scope>
    <source>
        <strain evidence="3">DSM 10229 / NCIMB 13809 / X14</strain>
    </source>
</reference>
<organism evidence="2 3">
    <name type="scientific">Nitrobacter hamburgensis (strain DSM 10229 / NCIMB 13809 / X14)</name>
    <dbReference type="NCBI Taxonomy" id="323097"/>
    <lineage>
        <taxon>Bacteria</taxon>
        <taxon>Pseudomonadati</taxon>
        <taxon>Pseudomonadota</taxon>
        <taxon>Alphaproteobacteria</taxon>
        <taxon>Hyphomicrobiales</taxon>
        <taxon>Nitrobacteraceae</taxon>
        <taxon>Nitrobacter</taxon>
    </lineage>
</organism>
<evidence type="ECO:0000313" key="2">
    <source>
        <dbReference type="EMBL" id="ABE64647.1"/>
    </source>
</evidence>
<dbReference type="eggNOG" id="ENOG502Z9F7">
    <property type="taxonomic scope" value="Bacteria"/>
</dbReference>
<keyword evidence="3" id="KW-1185">Reference proteome</keyword>
<name>Q1QGK0_NITHX</name>
<evidence type="ECO:0000256" key="1">
    <source>
        <dbReference type="SAM" id="MobiDB-lite"/>
    </source>
</evidence>
<feature type="region of interest" description="Disordered" evidence="1">
    <location>
        <begin position="74"/>
        <end position="143"/>
    </location>
</feature>
<dbReference type="EMBL" id="CP000319">
    <property type="protein sequence ID" value="ABE64647.1"/>
    <property type="molecule type" value="Genomic_DNA"/>
</dbReference>
<gene>
    <name evidence="2" type="ordered locus">Nham_3972</name>
</gene>
<dbReference type="Proteomes" id="UP000001953">
    <property type="component" value="Chromosome"/>
</dbReference>
<dbReference type="KEGG" id="nha:Nham_3972"/>
<accession>Q1QGK0</accession>